<dbReference type="Proteomes" id="UP000677244">
    <property type="component" value="Unassembled WGS sequence"/>
</dbReference>
<dbReference type="InterPro" id="IPR011050">
    <property type="entry name" value="Pectin_lyase_fold/virulence"/>
</dbReference>
<sequence>MKIRTRNILYILLPVVSLTLVNTSCKKDNNPTEQMRMFMPPGEIKATSAETSVTLTWSAALYQQSTDKSITYTVQVSKDSLFNTVERTYLTDTTGVIITQDSIPVRKKYYARIKTNGNEISPESKWLTSSSFKITGEQIFNALRDAEVKETSLTLRWIVTQGLTKLVFTPASGTPMEVAISAADISSGVKVVNGLKGGTAYEVEIFQGTKSKGYLAFTTTAATAYTVVITPADNLVTVIDTCSNNAVIGLQPGVYSAGSNNFVVKQKTITIKSVSGNTFDTKVNWKEFTLKGAGAGIKLQDIEFDGLASGGQYFLNLTGLNSDAEAATFTNIEVTNCVIHNMANCLLRGNRGTGAAGDHKIGNIKFRGCLVYDNLLVSAYTLFTLDKLQFALLDLSNSTFYNYGRDFIAAPTAVTTGPIPQINIDGCTINYGGTSAKYVLLDANTNPVNFTTQNSIIANTPKAGGTVATTLFRGTGTGTTMSFSYNNTFGLFTGAATPTPVTLPTSYAYLTATTNRTIDLGWTGATTDFKLPAGSELRTGGKTGGVIGDPRWAY</sequence>
<evidence type="ECO:0000313" key="3">
    <source>
        <dbReference type="Proteomes" id="UP000677244"/>
    </source>
</evidence>
<dbReference type="PROSITE" id="PS50853">
    <property type="entry name" value="FN3"/>
    <property type="match status" value="1"/>
</dbReference>
<gene>
    <name evidence="2" type="ORF">J7I42_00870</name>
</gene>
<dbReference type="EMBL" id="JAGHKO010000001">
    <property type="protein sequence ID" value="MBO9198793.1"/>
    <property type="molecule type" value="Genomic_DNA"/>
</dbReference>
<dbReference type="SUPFAM" id="SSF49265">
    <property type="entry name" value="Fibronectin type III"/>
    <property type="match status" value="1"/>
</dbReference>
<proteinExistence type="predicted"/>
<dbReference type="Gene3D" id="2.60.40.10">
    <property type="entry name" value="Immunoglobulins"/>
    <property type="match status" value="1"/>
</dbReference>
<reference evidence="2 3" key="1">
    <citation type="submission" date="2021-03" db="EMBL/GenBank/DDBJ databases">
        <title>Assistant Professor.</title>
        <authorList>
            <person name="Huq M.A."/>
        </authorList>
    </citation>
    <scope>NUCLEOTIDE SEQUENCE [LARGE SCALE GENOMIC DNA]</scope>
    <source>
        <strain evidence="2 3">MAH-29</strain>
    </source>
</reference>
<name>A0ABS3YLT2_9BACT</name>
<evidence type="ECO:0000259" key="1">
    <source>
        <dbReference type="PROSITE" id="PS50853"/>
    </source>
</evidence>
<protein>
    <submittedName>
        <fullName evidence="2">DUF4957 domain-containing protein</fullName>
    </submittedName>
</protein>
<dbReference type="RefSeq" id="WP_209136880.1">
    <property type="nucleotide sequence ID" value="NZ_JAGHKO010000001.1"/>
</dbReference>
<feature type="domain" description="Fibronectin type-III" evidence="1">
    <location>
        <begin position="40"/>
        <end position="138"/>
    </location>
</feature>
<comment type="caution">
    <text evidence="2">The sequence shown here is derived from an EMBL/GenBank/DDBJ whole genome shotgun (WGS) entry which is preliminary data.</text>
</comment>
<dbReference type="InterPro" id="IPR013783">
    <property type="entry name" value="Ig-like_fold"/>
</dbReference>
<organism evidence="2 3">
    <name type="scientific">Niastella soli</name>
    <dbReference type="NCBI Taxonomy" id="2821487"/>
    <lineage>
        <taxon>Bacteria</taxon>
        <taxon>Pseudomonadati</taxon>
        <taxon>Bacteroidota</taxon>
        <taxon>Chitinophagia</taxon>
        <taxon>Chitinophagales</taxon>
        <taxon>Chitinophagaceae</taxon>
        <taxon>Niastella</taxon>
    </lineage>
</organism>
<dbReference type="InterPro" id="IPR036116">
    <property type="entry name" value="FN3_sf"/>
</dbReference>
<accession>A0ABS3YLT2</accession>
<keyword evidence="3" id="KW-1185">Reference proteome</keyword>
<evidence type="ECO:0000313" key="2">
    <source>
        <dbReference type="EMBL" id="MBO9198793.1"/>
    </source>
</evidence>
<dbReference type="InterPro" id="IPR003961">
    <property type="entry name" value="FN3_dom"/>
</dbReference>
<dbReference type="SUPFAM" id="SSF51126">
    <property type="entry name" value="Pectin lyase-like"/>
    <property type="match status" value="1"/>
</dbReference>